<accession>A0A9N8VLL6</accession>
<dbReference type="SUPFAM" id="SSF47095">
    <property type="entry name" value="HMG-box"/>
    <property type="match status" value="1"/>
</dbReference>
<evidence type="ECO:0000313" key="1">
    <source>
        <dbReference type="EMBL" id="CAG8454667.1"/>
    </source>
</evidence>
<evidence type="ECO:0000313" key="2">
    <source>
        <dbReference type="Proteomes" id="UP000789405"/>
    </source>
</evidence>
<keyword evidence="2" id="KW-1185">Reference proteome</keyword>
<reference evidence="1" key="1">
    <citation type="submission" date="2021-06" db="EMBL/GenBank/DDBJ databases">
        <authorList>
            <person name="Kallberg Y."/>
            <person name="Tangrot J."/>
            <person name="Rosling A."/>
        </authorList>
    </citation>
    <scope>NUCLEOTIDE SEQUENCE</scope>
    <source>
        <strain evidence="1">MA453B</strain>
    </source>
</reference>
<dbReference type="EMBL" id="CAJVPY010000163">
    <property type="protein sequence ID" value="CAG8454667.1"/>
    <property type="molecule type" value="Genomic_DNA"/>
</dbReference>
<dbReference type="InterPro" id="IPR036910">
    <property type="entry name" value="HMG_box_dom_sf"/>
</dbReference>
<gene>
    <name evidence="1" type="ORF">DERYTH_LOCUS702</name>
</gene>
<comment type="caution">
    <text evidence="1">The sequence shown here is derived from an EMBL/GenBank/DDBJ whole genome shotgun (WGS) entry which is preliminary data.</text>
</comment>
<dbReference type="Proteomes" id="UP000789405">
    <property type="component" value="Unassembled WGS sequence"/>
</dbReference>
<sequence length="113" mass="12768">MSYNNPCDIIIGEFGTIFGPTIMAILYNPPFNLNQLMGIRQNHGHIPRPANAFFLLKNALMLAAHQVNIRRSMTDICKIASLIWLQGDKRLKATYSALSDEAKELHRELFPGK</sequence>
<dbReference type="AlphaFoldDB" id="A0A9N8VLL6"/>
<proteinExistence type="predicted"/>
<dbReference type="Gene3D" id="1.10.30.10">
    <property type="entry name" value="High mobility group box domain"/>
    <property type="match status" value="1"/>
</dbReference>
<name>A0A9N8VLL6_9GLOM</name>
<organism evidence="1 2">
    <name type="scientific">Dentiscutata erythropus</name>
    <dbReference type="NCBI Taxonomy" id="1348616"/>
    <lineage>
        <taxon>Eukaryota</taxon>
        <taxon>Fungi</taxon>
        <taxon>Fungi incertae sedis</taxon>
        <taxon>Mucoromycota</taxon>
        <taxon>Glomeromycotina</taxon>
        <taxon>Glomeromycetes</taxon>
        <taxon>Diversisporales</taxon>
        <taxon>Gigasporaceae</taxon>
        <taxon>Dentiscutata</taxon>
    </lineage>
</organism>
<protein>
    <submittedName>
        <fullName evidence="1">10953_t:CDS:1</fullName>
    </submittedName>
</protein>